<evidence type="ECO:0000313" key="9">
    <source>
        <dbReference type="Proteomes" id="UP000243015"/>
    </source>
</evidence>
<dbReference type="PANTHER" id="PTHR47469">
    <property type="entry name" value="MONOOXYGENASE-LIKE"/>
    <property type="match status" value="1"/>
</dbReference>
<name>A0A178EQX0_TRIRU</name>
<gene>
    <name evidence="8" type="ORF">A7C99_6306</name>
</gene>
<dbReference type="GO" id="GO:0008270">
    <property type="term" value="F:zinc ion binding"/>
    <property type="evidence" value="ECO:0007669"/>
    <property type="project" value="InterPro"/>
</dbReference>
<dbReference type="AlphaFoldDB" id="A0A178EQX0"/>
<evidence type="ECO:0000313" key="8">
    <source>
        <dbReference type="EMBL" id="OAL61737.1"/>
    </source>
</evidence>
<keyword evidence="3" id="KW-0804">Transcription</keyword>
<dbReference type="InterPro" id="IPR054707">
    <property type="entry name" value="DhpH_subs-bd"/>
</dbReference>
<evidence type="ECO:0000256" key="1">
    <source>
        <dbReference type="ARBA" id="ARBA00023015"/>
    </source>
</evidence>
<dbReference type="SUPFAM" id="SSF54373">
    <property type="entry name" value="FAD-linked reductases, C-terminal domain"/>
    <property type="match status" value="1"/>
</dbReference>
<keyword evidence="4" id="KW-0539">Nucleus</keyword>
<feature type="domain" description="Zn(2)-C6 fungal-type" evidence="7">
    <location>
        <begin position="13"/>
        <end position="50"/>
    </location>
</feature>
<dbReference type="PROSITE" id="PS50048">
    <property type="entry name" value="ZN2_CY6_FUNGAL_2"/>
    <property type="match status" value="1"/>
</dbReference>
<dbReference type="Gene3D" id="4.10.240.10">
    <property type="entry name" value="Zn(2)-C6 fungal-type DNA-binding domain"/>
    <property type="match status" value="1"/>
</dbReference>
<dbReference type="CDD" id="cd00067">
    <property type="entry name" value="GAL4"/>
    <property type="match status" value="1"/>
</dbReference>
<feature type="transmembrane region" description="Helical" evidence="6">
    <location>
        <begin position="839"/>
        <end position="863"/>
    </location>
</feature>
<evidence type="ECO:0000259" key="7">
    <source>
        <dbReference type="PROSITE" id="PS50048"/>
    </source>
</evidence>
<dbReference type="PANTHER" id="PTHR47469:SF2">
    <property type="entry name" value="OS06G0597600 PROTEIN"/>
    <property type="match status" value="1"/>
</dbReference>
<evidence type="ECO:0000256" key="2">
    <source>
        <dbReference type="ARBA" id="ARBA00023125"/>
    </source>
</evidence>
<accession>A0A178EQX0</accession>
<keyword evidence="6" id="KW-0812">Transmembrane</keyword>
<proteinExistence type="predicted"/>
<dbReference type="GO" id="GO:0000981">
    <property type="term" value="F:DNA-binding transcription factor activity, RNA polymerase II-specific"/>
    <property type="evidence" value="ECO:0007669"/>
    <property type="project" value="InterPro"/>
</dbReference>
<dbReference type="InterPro" id="IPR053212">
    <property type="entry name" value="DHP_3-monooxygenase"/>
</dbReference>
<reference evidence="8 9" key="1">
    <citation type="submission" date="2016-05" db="EMBL/GenBank/DDBJ databases">
        <title>Genome sequencing of Trichophyton rubrum CMCC(F)T1i isolated from hair.</title>
        <authorList>
            <person name="Zhan P."/>
            <person name="Tao Y."/>
            <person name="Liu W."/>
        </authorList>
    </citation>
    <scope>NUCLEOTIDE SEQUENCE [LARGE SCALE GENOMIC DNA]</scope>
    <source>
        <strain evidence="9">CMCC(F)T1i</strain>
    </source>
</reference>
<comment type="caution">
    <text evidence="8">The sequence shown here is derived from an EMBL/GenBank/DDBJ whole genome shotgun (WGS) entry which is preliminary data.</text>
</comment>
<evidence type="ECO:0000256" key="6">
    <source>
        <dbReference type="SAM" id="Phobius"/>
    </source>
</evidence>
<dbReference type="SUPFAM" id="SSF51905">
    <property type="entry name" value="FAD/NAD(P)-binding domain"/>
    <property type="match status" value="1"/>
</dbReference>
<evidence type="ECO:0000256" key="5">
    <source>
        <dbReference type="SAM" id="MobiDB-lite"/>
    </source>
</evidence>
<dbReference type="VEuPathDB" id="FungiDB:TERG_11907"/>
<keyword evidence="6" id="KW-0472">Membrane</keyword>
<keyword evidence="1" id="KW-0805">Transcription regulation</keyword>
<sequence length="870" mass="95604">MSTTNITPPLRASCDRCRAQKLRCVPSSTSDATAPCQRCLRAKSPKSCIFSQRLRTGRSVKAGTVESRQAATRREKEKSPGLPGMSAFALSTPPPSECAAVGKQKKMNEAHRVPAKPSRSKRQLDGMDLGCEDIILPPTSAAKEPLGTPVEFWDVNSNNNPILQPAEFIFDADEFTGSPEMISDYSFDANAHLDVQDFLPPLPYHTPVGLEMEMDMLMAEKPGPLVDLTALLAKMSHYESQLPKLPGGDLDNYPIGDALFLSQRFFTVLSEHNPVNSIGETSHLDMPTKLLTLSCYMTLTRILISVFGYLHGRLCQLQEANFQNDGMGHSVSSLTDMHAYRGLRLGQIQPICACAGKESATRVKKAVSMLLASLEGAEGRLGLPPDVRVIPDVQVDTNIGGGISTSPDQGDEMMVLEDGLLVGLTNSRLHKVVREQARELREKVDEVYDVLKGAGSPGHHGEGPVAILTSEMIHADAMLRHVVRFGRNTSNSELLLGSVAGLLQGLQLKRSGSNVIVLEQDPSKDRHSHESGVSIGRTVVHLLDKYDATGRPAAIPAKYLSAAWHKWLRVVNTHWAHSMSNWGCLYLILRANFDGLKSETVPNPPQPRKGDGDVEYWPGKRATGLKYDRDAGKVHLQYVDVTTGEEGTVSADTIIAADGVHSTIRKILQVPTRKEYAGYFIPTETGHVEPGKRLINWVWYYILPDESPEMDTIFTDIHGKVHPNTVPQGLVNPGVWASQVARYLPQMTAPLAEVVSKTPRPFVTKVGEAQCFTPSFYDGRVVLVGDAFTGFRSHLGMASEQAARHAVQMDKVWRGEMTMEQRDREAILYAKRFILLNRMVGWTGLGWVFSLFTAMASYAWLAIQQGLGIA</sequence>
<dbReference type="VEuPathDB" id="FungiDB:TERG_02823"/>
<dbReference type="InterPro" id="IPR001138">
    <property type="entry name" value="Zn2Cys6_DnaBD"/>
</dbReference>
<keyword evidence="2" id="KW-0238">DNA-binding</keyword>
<dbReference type="Gene3D" id="3.30.9.60">
    <property type="match status" value="1"/>
</dbReference>
<dbReference type="GO" id="GO:0003677">
    <property type="term" value="F:DNA binding"/>
    <property type="evidence" value="ECO:0007669"/>
    <property type="project" value="UniProtKB-KW"/>
</dbReference>
<dbReference type="EMBL" id="LHPM01000019">
    <property type="protein sequence ID" value="OAL61737.1"/>
    <property type="molecule type" value="Genomic_DNA"/>
</dbReference>
<dbReference type="InterPro" id="IPR036864">
    <property type="entry name" value="Zn2-C6_fun-type_DNA-bd_sf"/>
</dbReference>
<dbReference type="Pfam" id="PF22607">
    <property type="entry name" value="FAD_binding-like"/>
    <property type="match status" value="1"/>
</dbReference>
<organism evidence="8 9">
    <name type="scientific">Trichophyton rubrum</name>
    <name type="common">Athlete's foot fungus</name>
    <name type="synonym">Epidermophyton rubrum</name>
    <dbReference type="NCBI Taxonomy" id="5551"/>
    <lineage>
        <taxon>Eukaryota</taxon>
        <taxon>Fungi</taxon>
        <taxon>Dikarya</taxon>
        <taxon>Ascomycota</taxon>
        <taxon>Pezizomycotina</taxon>
        <taxon>Eurotiomycetes</taxon>
        <taxon>Eurotiomycetidae</taxon>
        <taxon>Onygenales</taxon>
        <taxon>Arthrodermataceae</taxon>
        <taxon>Trichophyton</taxon>
    </lineage>
</organism>
<keyword evidence="6" id="KW-1133">Transmembrane helix</keyword>
<protein>
    <recommendedName>
        <fullName evidence="7">Zn(2)-C6 fungal-type domain-containing protein</fullName>
    </recommendedName>
</protein>
<dbReference type="SUPFAM" id="SSF57701">
    <property type="entry name" value="Zn2/Cys6 DNA-binding domain"/>
    <property type="match status" value="1"/>
</dbReference>
<feature type="region of interest" description="Disordered" evidence="5">
    <location>
        <begin position="60"/>
        <end position="124"/>
    </location>
</feature>
<evidence type="ECO:0000256" key="4">
    <source>
        <dbReference type="ARBA" id="ARBA00023242"/>
    </source>
</evidence>
<dbReference type="InterPro" id="IPR036188">
    <property type="entry name" value="FAD/NAD-bd_sf"/>
</dbReference>
<dbReference type="PROSITE" id="PS00463">
    <property type="entry name" value="ZN2_CY6_FUNGAL_1"/>
    <property type="match status" value="1"/>
</dbReference>
<dbReference type="Proteomes" id="UP000243015">
    <property type="component" value="Unassembled WGS sequence"/>
</dbReference>
<dbReference type="VEuPathDB" id="FungiDB:TERG_11906"/>
<evidence type="ECO:0000256" key="3">
    <source>
        <dbReference type="ARBA" id="ARBA00023163"/>
    </source>
</evidence>